<feature type="region of interest" description="Disordered" evidence="1">
    <location>
        <begin position="236"/>
        <end position="268"/>
    </location>
</feature>
<proteinExistence type="predicted"/>
<evidence type="ECO:0000313" key="2">
    <source>
        <dbReference type="EMBL" id="EEN50771.1"/>
    </source>
</evidence>
<evidence type="ECO:0000256" key="1">
    <source>
        <dbReference type="SAM" id="MobiDB-lite"/>
    </source>
</evidence>
<name>C3Z9S5_BRAFL</name>
<dbReference type="EMBL" id="GG666600">
    <property type="protein sequence ID" value="EEN50771.1"/>
    <property type="molecule type" value="Genomic_DNA"/>
</dbReference>
<organism>
    <name type="scientific">Branchiostoma floridae</name>
    <name type="common">Florida lancelet</name>
    <name type="synonym">Amphioxus</name>
    <dbReference type="NCBI Taxonomy" id="7739"/>
    <lineage>
        <taxon>Eukaryota</taxon>
        <taxon>Metazoa</taxon>
        <taxon>Chordata</taxon>
        <taxon>Cephalochordata</taxon>
        <taxon>Leptocardii</taxon>
        <taxon>Amphioxiformes</taxon>
        <taxon>Branchiostomatidae</taxon>
        <taxon>Branchiostoma</taxon>
    </lineage>
</organism>
<feature type="region of interest" description="Disordered" evidence="1">
    <location>
        <begin position="34"/>
        <end position="62"/>
    </location>
</feature>
<accession>C3Z9S5</accession>
<reference evidence="2" key="1">
    <citation type="journal article" date="2008" name="Nature">
        <title>The amphioxus genome and the evolution of the chordate karyotype.</title>
        <authorList>
            <consortium name="US DOE Joint Genome Institute (JGI-PGF)"/>
            <person name="Putnam N.H."/>
            <person name="Butts T."/>
            <person name="Ferrier D.E.K."/>
            <person name="Furlong R.F."/>
            <person name="Hellsten U."/>
            <person name="Kawashima T."/>
            <person name="Robinson-Rechavi M."/>
            <person name="Shoguchi E."/>
            <person name="Terry A."/>
            <person name="Yu J.-K."/>
            <person name="Benito-Gutierrez E.L."/>
            <person name="Dubchak I."/>
            <person name="Garcia-Fernandez J."/>
            <person name="Gibson-Brown J.J."/>
            <person name="Grigoriev I.V."/>
            <person name="Horton A.C."/>
            <person name="de Jong P.J."/>
            <person name="Jurka J."/>
            <person name="Kapitonov V.V."/>
            <person name="Kohara Y."/>
            <person name="Kuroki Y."/>
            <person name="Lindquist E."/>
            <person name="Lucas S."/>
            <person name="Osoegawa K."/>
            <person name="Pennacchio L.A."/>
            <person name="Salamov A.A."/>
            <person name="Satou Y."/>
            <person name="Sauka-Spengler T."/>
            <person name="Schmutz J."/>
            <person name="Shin-I T."/>
            <person name="Toyoda A."/>
            <person name="Bronner-Fraser M."/>
            <person name="Fujiyama A."/>
            <person name="Holland L.Z."/>
            <person name="Holland P.W.H."/>
            <person name="Satoh N."/>
            <person name="Rokhsar D.S."/>
        </authorList>
    </citation>
    <scope>NUCLEOTIDE SEQUENCE [LARGE SCALE GENOMIC DNA]</scope>
    <source>
        <strain evidence="2">S238N-H82</strain>
        <tissue evidence="2">Testes</tissue>
    </source>
</reference>
<gene>
    <name evidence="2" type="ORF">BRAFLDRAFT_81229</name>
</gene>
<protein>
    <submittedName>
        <fullName evidence="2">Uncharacterized protein</fullName>
    </submittedName>
</protein>
<sequence>MPSRVDCCYTVPYGVSEMQRKPVRQCTEGPGHYNIERYNHSTTTGENTGDGVSEQGRPIRQNTEVPGHYDYGCYHYQYTTAYGVSQASVPDEKRRYPAVDCGRMSRVVTRQAAVLLPHFHAAQVPYGVSEVQGNLFVNAQRGRDITTLSVTTIPVLLGRTRESARKEGPFVKTQKCQGTMSMGVTIVIQLQQPMVSVSARGRLRRRLHLTGVTGSSQVRTSRHDYRFTTLPSQYLGQTRRAAPVHSGGFPPKPLEQTASQPPRQRIDI</sequence>
<dbReference type="InParanoid" id="C3Z9S5"/>
<dbReference type="AlphaFoldDB" id="C3Z9S5"/>